<dbReference type="GO" id="GO:0005975">
    <property type="term" value="P:carbohydrate metabolic process"/>
    <property type="evidence" value="ECO:0007669"/>
    <property type="project" value="InterPro"/>
</dbReference>
<dbReference type="SUPFAM" id="SSF49785">
    <property type="entry name" value="Galactose-binding domain-like"/>
    <property type="match status" value="1"/>
</dbReference>
<dbReference type="EMBL" id="CM007648">
    <property type="protein sequence ID" value="ONM19827.1"/>
    <property type="molecule type" value="Genomic_DNA"/>
</dbReference>
<dbReference type="AlphaFoldDB" id="A0A1D6EI89"/>
<reference evidence="1" key="1">
    <citation type="submission" date="2015-12" db="EMBL/GenBank/DDBJ databases">
        <title>Update maize B73 reference genome by single molecule sequencing technologies.</title>
        <authorList>
            <consortium name="Maize Genome Sequencing Project"/>
            <person name="Ware D."/>
        </authorList>
    </citation>
    <scope>NUCLEOTIDE SEQUENCE [LARGE SCALE GENOMIC DNA]</scope>
    <source>
        <tissue evidence="1">Seedling</tissue>
    </source>
</reference>
<dbReference type="GO" id="GO:0004553">
    <property type="term" value="F:hydrolase activity, hydrolyzing O-glycosyl compounds"/>
    <property type="evidence" value="ECO:0007669"/>
    <property type="project" value="InterPro"/>
</dbReference>
<dbReference type="PaxDb" id="4577-GRMZM2G430607_P01"/>
<dbReference type="STRING" id="4577.A0A1D6EI89"/>
<dbReference type="PANTHER" id="PTHR31490:SF1">
    <property type="entry name" value="ENDO-1,4-BETA-XYLANASE 1"/>
    <property type="match status" value="1"/>
</dbReference>
<dbReference type="Gene3D" id="2.60.120.260">
    <property type="entry name" value="Galactose-binding domain-like"/>
    <property type="match status" value="1"/>
</dbReference>
<gene>
    <name evidence="1" type="ORF">ZEAMMB73_Zm00001d004941</name>
</gene>
<dbReference type="InParanoid" id="A0A1D6EI89"/>
<evidence type="ECO:0000313" key="1">
    <source>
        <dbReference type="EMBL" id="ONM19827.1"/>
    </source>
</evidence>
<name>A0A1D6EI89_MAIZE</name>
<organism evidence="1">
    <name type="scientific">Zea mays</name>
    <name type="common">Maize</name>
    <dbReference type="NCBI Taxonomy" id="4577"/>
    <lineage>
        <taxon>Eukaryota</taxon>
        <taxon>Viridiplantae</taxon>
        <taxon>Streptophyta</taxon>
        <taxon>Embryophyta</taxon>
        <taxon>Tracheophyta</taxon>
        <taxon>Spermatophyta</taxon>
        <taxon>Magnoliopsida</taxon>
        <taxon>Liliopsida</taxon>
        <taxon>Poales</taxon>
        <taxon>Poaceae</taxon>
        <taxon>PACMAD clade</taxon>
        <taxon>Panicoideae</taxon>
        <taxon>Andropogonodae</taxon>
        <taxon>Andropogoneae</taxon>
        <taxon>Tripsacinae</taxon>
        <taxon>Zea</taxon>
    </lineage>
</organism>
<dbReference type="PANTHER" id="PTHR31490">
    <property type="entry name" value="GLYCOSYL HYDROLASE"/>
    <property type="match status" value="1"/>
</dbReference>
<sequence>MYLFVSADGEELPAAHSCGQVDDDGDQWYEIKAAFKLEKQPSKVTAYVQGPPVGVDLRVMDFYIYAVGENRQEFFQFMTLVIVSLAVDKNQWVNCGQVDADGDQWYEIKAAFKLEKQPSKVTAYVQGLPAGVDLRVMDFYIYAVGENRQASIRRHDTFSGSSCHCSKDRLDLYGIDSARAEGERA</sequence>
<protein>
    <submittedName>
        <fullName evidence="1">Uncharacterized protein</fullName>
    </submittedName>
</protein>
<dbReference type="InterPro" id="IPR044846">
    <property type="entry name" value="GH10"/>
</dbReference>
<dbReference type="InterPro" id="IPR008979">
    <property type="entry name" value="Galactose-bd-like_sf"/>
</dbReference>
<proteinExistence type="predicted"/>
<accession>A0A1D6EI89</accession>